<name>A0ABD3EGT3_9LAMI</name>
<keyword evidence="1" id="KW-1133">Transmembrane helix</keyword>
<gene>
    <name evidence="2" type="ORF">CASFOL_003314</name>
</gene>
<dbReference type="AlphaFoldDB" id="A0ABD3EGT3"/>
<accession>A0ABD3EGT3</accession>
<organism evidence="2 3">
    <name type="scientific">Castilleja foliolosa</name>
    <dbReference type="NCBI Taxonomy" id="1961234"/>
    <lineage>
        <taxon>Eukaryota</taxon>
        <taxon>Viridiplantae</taxon>
        <taxon>Streptophyta</taxon>
        <taxon>Embryophyta</taxon>
        <taxon>Tracheophyta</taxon>
        <taxon>Spermatophyta</taxon>
        <taxon>Magnoliopsida</taxon>
        <taxon>eudicotyledons</taxon>
        <taxon>Gunneridae</taxon>
        <taxon>Pentapetalae</taxon>
        <taxon>asterids</taxon>
        <taxon>lamiids</taxon>
        <taxon>Lamiales</taxon>
        <taxon>Orobanchaceae</taxon>
        <taxon>Pedicularideae</taxon>
        <taxon>Castillejinae</taxon>
        <taxon>Castilleja</taxon>
    </lineage>
</organism>
<feature type="transmembrane region" description="Helical" evidence="1">
    <location>
        <begin position="20"/>
        <end position="39"/>
    </location>
</feature>
<dbReference type="Proteomes" id="UP001632038">
    <property type="component" value="Unassembled WGS sequence"/>
</dbReference>
<dbReference type="EMBL" id="JAVIJP010000005">
    <property type="protein sequence ID" value="KAL3653633.1"/>
    <property type="molecule type" value="Genomic_DNA"/>
</dbReference>
<keyword evidence="1" id="KW-0472">Membrane</keyword>
<evidence type="ECO:0000256" key="1">
    <source>
        <dbReference type="SAM" id="Phobius"/>
    </source>
</evidence>
<keyword evidence="1" id="KW-0812">Transmembrane</keyword>
<proteinExistence type="predicted"/>
<comment type="caution">
    <text evidence="2">The sequence shown here is derived from an EMBL/GenBank/DDBJ whole genome shotgun (WGS) entry which is preliminary data.</text>
</comment>
<protein>
    <submittedName>
        <fullName evidence="2">Uncharacterized protein</fullName>
    </submittedName>
</protein>
<evidence type="ECO:0000313" key="3">
    <source>
        <dbReference type="Proteomes" id="UP001632038"/>
    </source>
</evidence>
<evidence type="ECO:0000313" key="2">
    <source>
        <dbReference type="EMBL" id="KAL3653633.1"/>
    </source>
</evidence>
<keyword evidence="3" id="KW-1185">Reference proteome</keyword>
<sequence>MGCFSVFRCLVTKGKIPTIVYLRSGMICITMSSMTVYVCPPMGNQA</sequence>
<reference evidence="3" key="1">
    <citation type="journal article" date="2024" name="IScience">
        <title>Strigolactones Initiate the Formation of Haustorium-like Structures in Castilleja.</title>
        <authorList>
            <person name="Buerger M."/>
            <person name="Peterson D."/>
            <person name="Chory J."/>
        </authorList>
    </citation>
    <scope>NUCLEOTIDE SEQUENCE [LARGE SCALE GENOMIC DNA]</scope>
</reference>